<name>A0A1V3XGE2_MYCKA</name>
<organism evidence="1 2">
    <name type="scientific">Mycobacterium kansasii</name>
    <dbReference type="NCBI Taxonomy" id="1768"/>
    <lineage>
        <taxon>Bacteria</taxon>
        <taxon>Bacillati</taxon>
        <taxon>Actinomycetota</taxon>
        <taxon>Actinomycetes</taxon>
        <taxon>Mycobacteriales</taxon>
        <taxon>Mycobacteriaceae</taxon>
        <taxon>Mycobacterium</taxon>
    </lineage>
</organism>
<sequence>MSWNTLSRNTLDCLDVISPATARGYRSVLRWLGRPVHIAA</sequence>
<dbReference type="AlphaFoldDB" id="A0A1V3XGE2"/>
<gene>
    <name evidence="1" type="ORF">BZL29_2982</name>
</gene>
<proteinExistence type="predicted"/>
<protein>
    <submittedName>
        <fullName evidence="1">Uncharacterized protein</fullName>
    </submittedName>
</protein>
<reference evidence="1 2" key="1">
    <citation type="submission" date="2017-02" db="EMBL/GenBank/DDBJ databases">
        <title>Complete genome sequences of Mycobacterium kansasii strains isolated from rhesus macaques.</title>
        <authorList>
            <person name="Panda A."/>
            <person name="Nagaraj S."/>
            <person name="Zhao X."/>
            <person name="Tettelin H."/>
            <person name="Detolla L.J."/>
        </authorList>
    </citation>
    <scope>NUCLEOTIDE SEQUENCE [LARGE SCALE GENOMIC DNA]</scope>
    <source>
        <strain evidence="1 2">11-3469</strain>
    </source>
</reference>
<accession>A0A1V3XGE2</accession>
<dbReference type="Proteomes" id="UP000188532">
    <property type="component" value="Unassembled WGS sequence"/>
</dbReference>
<evidence type="ECO:0000313" key="2">
    <source>
        <dbReference type="Proteomes" id="UP000188532"/>
    </source>
</evidence>
<dbReference type="EMBL" id="MVBN01000003">
    <property type="protein sequence ID" value="OOK77856.1"/>
    <property type="molecule type" value="Genomic_DNA"/>
</dbReference>
<comment type="caution">
    <text evidence="1">The sequence shown here is derived from an EMBL/GenBank/DDBJ whole genome shotgun (WGS) entry which is preliminary data.</text>
</comment>
<evidence type="ECO:0000313" key="1">
    <source>
        <dbReference type="EMBL" id="OOK77856.1"/>
    </source>
</evidence>